<feature type="non-terminal residue" evidence="2">
    <location>
        <position position="1"/>
    </location>
</feature>
<gene>
    <name evidence="2" type="ORF">CA163_25490</name>
</gene>
<evidence type="ECO:0000313" key="3">
    <source>
        <dbReference type="Proteomes" id="UP000214596"/>
    </source>
</evidence>
<proteinExistence type="predicted"/>
<dbReference type="GO" id="GO:0008408">
    <property type="term" value="F:3'-5' exonuclease activity"/>
    <property type="evidence" value="ECO:0007669"/>
    <property type="project" value="InterPro"/>
</dbReference>
<dbReference type="CDD" id="cd06139">
    <property type="entry name" value="DNA_polA_I_Ecoli_like_exo"/>
    <property type="match status" value="1"/>
</dbReference>
<reference evidence="2 3" key="1">
    <citation type="journal article" date="2017" name="Appl. Environ. Microbiol.">
        <title>Parallel evolution of two clades of a major Atlantic endemic Vibrio parahaemolyticus pathogen lineage by independent acquisition of related pathogenicity islands.</title>
        <authorList>
            <person name="Xu F."/>
            <person name="Gonzalez-Escalona N."/>
            <person name="Drees K.P."/>
            <person name="Sebra R.P."/>
            <person name="Cooper V.S."/>
            <person name="Jones S.H."/>
            <person name="Whistler C.A."/>
        </authorList>
    </citation>
    <scope>NUCLEOTIDE SEQUENCE [LARGE SCALE GENOMIC DNA]</scope>
    <source>
        <strain evidence="2 3">MAVP-3</strain>
    </source>
</reference>
<feature type="domain" description="3'-5' exonuclease" evidence="1">
    <location>
        <begin position="2"/>
        <end position="110"/>
    </location>
</feature>
<evidence type="ECO:0000313" key="2">
    <source>
        <dbReference type="EMBL" id="OXE30032.1"/>
    </source>
</evidence>
<dbReference type="Gene3D" id="3.30.420.10">
    <property type="entry name" value="Ribonuclease H-like superfamily/Ribonuclease H"/>
    <property type="match status" value="1"/>
</dbReference>
<comment type="caution">
    <text evidence="2">The sequence shown here is derived from an EMBL/GenBank/DDBJ whole genome shotgun (WGS) entry which is preliminary data.</text>
</comment>
<dbReference type="Pfam" id="PF01612">
    <property type="entry name" value="DNA_pol_A_exo1"/>
    <property type="match status" value="1"/>
</dbReference>
<dbReference type="GO" id="GO:0006139">
    <property type="term" value="P:nucleobase-containing compound metabolic process"/>
    <property type="evidence" value="ECO:0007669"/>
    <property type="project" value="InterPro"/>
</dbReference>
<evidence type="ECO:0000259" key="1">
    <source>
        <dbReference type="Pfam" id="PF01612"/>
    </source>
</evidence>
<dbReference type="InterPro" id="IPR036397">
    <property type="entry name" value="RNaseH_sf"/>
</dbReference>
<protein>
    <recommendedName>
        <fullName evidence="1">3'-5' exonuclease domain-containing protein</fullName>
    </recommendedName>
</protein>
<dbReference type="AlphaFoldDB" id="A0A227J528"/>
<dbReference type="Proteomes" id="UP000214596">
    <property type="component" value="Unassembled WGS sequence"/>
</dbReference>
<dbReference type="InterPro" id="IPR012337">
    <property type="entry name" value="RNaseH-like_sf"/>
</dbReference>
<sequence>NAWLEKLKAAELFAFDTETDSLDYMVANLVGLSFAIDEGIAAYVPVAHDYLDAPEQLDRDWVLEQLKPILEDDAQAKVGQNLKYDASVLARYGIEMKGIKYDTMLASYVYNSVGG</sequence>
<dbReference type="GO" id="GO:0003676">
    <property type="term" value="F:nucleic acid binding"/>
    <property type="evidence" value="ECO:0007669"/>
    <property type="project" value="InterPro"/>
</dbReference>
<accession>A0A227J528</accession>
<dbReference type="SUPFAM" id="SSF53098">
    <property type="entry name" value="Ribonuclease H-like"/>
    <property type="match status" value="1"/>
</dbReference>
<organism evidence="2 3">
    <name type="scientific">Vibrio parahaemolyticus</name>
    <dbReference type="NCBI Taxonomy" id="670"/>
    <lineage>
        <taxon>Bacteria</taxon>
        <taxon>Pseudomonadati</taxon>
        <taxon>Pseudomonadota</taxon>
        <taxon>Gammaproteobacteria</taxon>
        <taxon>Vibrionales</taxon>
        <taxon>Vibrionaceae</taxon>
        <taxon>Vibrio</taxon>
    </lineage>
</organism>
<feature type="non-terminal residue" evidence="2">
    <location>
        <position position="115"/>
    </location>
</feature>
<name>A0A227J528_VIBPH</name>
<dbReference type="InterPro" id="IPR002562">
    <property type="entry name" value="3'-5'_exonuclease_dom"/>
</dbReference>
<dbReference type="EMBL" id="NIXT01002631">
    <property type="protein sequence ID" value="OXE30032.1"/>
    <property type="molecule type" value="Genomic_DNA"/>
</dbReference>